<dbReference type="AlphaFoldDB" id="A0A2G5SN46"/>
<dbReference type="EMBL" id="PDUG01000006">
    <property type="protein sequence ID" value="PIC16534.1"/>
    <property type="molecule type" value="Genomic_DNA"/>
</dbReference>
<gene>
    <name evidence="1" type="primary">Cnig_chr_X.g23110</name>
    <name evidence="1" type="ORF">B9Z55_023110</name>
</gene>
<evidence type="ECO:0000313" key="1">
    <source>
        <dbReference type="EMBL" id="PIC16534.1"/>
    </source>
</evidence>
<dbReference type="Proteomes" id="UP000230233">
    <property type="component" value="Chromosome X"/>
</dbReference>
<comment type="caution">
    <text evidence="1">The sequence shown here is derived from an EMBL/GenBank/DDBJ whole genome shotgun (WGS) entry which is preliminary data.</text>
</comment>
<reference evidence="2" key="1">
    <citation type="submission" date="2017-10" db="EMBL/GenBank/DDBJ databases">
        <title>Rapid genome shrinkage in a self-fertile nematode reveals novel sperm competition proteins.</title>
        <authorList>
            <person name="Yin D."/>
            <person name="Schwarz E.M."/>
            <person name="Thomas C.G."/>
            <person name="Felde R.L."/>
            <person name="Korf I.F."/>
            <person name="Cutter A.D."/>
            <person name="Schartner C.M."/>
            <person name="Ralston E.J."/>
            <person name="Meyer B.J."/>
            <person name="Haag E.S."/>
        </authorList>
    </citation>
    <scope>NUCLEOTIDE SEQUENCE [LARGE SCALE GENOMIC DNA]</scope>
    <source>
        <strain evidence="2">JU1422</strain>
    </source>
</reference>
<organism evidence="1 2">
    <name type="scientific">Caenorhabditis nigoni</name>
    <dbReference type="NCBI Taxonomy" id="1611254"/>
    <lineage>
        <taxon>Eukaryota</taxon>
        <taxon>Metazoa</taxon>
        <taxon>Ecdysozoa</taxon>
        <taxon>Nematoda</taxon>
        <taxon>Chromadorea</taxon>
        <taxon>Rhabditida</taxon>
        <taxon>Rhabditina</taxon>
        <taxon>Rhabditomorpha</taxon>
        <taxon>Rhabditoidea</taxon>
        <taxon>Rhabditidae</taxon>
        <taxon>Peloderinae</taxon>
        <taxon>Caenorhabditis</taxon>
    </lineage>
</organism>
<accession>A0A2G5SN46</accession>
<name>A0A2G5SN46_9PELO</name>
<evidence type="ECO:0000313" key="2">
    <source>
        <dbReference type="Proteomes" id="UP000230233"/>
    </source>
</evidence>
<keyword evidence="2" id="KW-1185">Reference proteome</keyword>
<protein>
    <submittedName>
        <fullName evidence="1">Uncharacterized protein</fullName>
    </submittedName>
</protein>
<proteinExistence type="predicted"/>
<sequence>MDSMTTVIHGCISPNHPMMQIEVFGIEPLPISFADNLCTGSAAKLLRGNEDWMPANFGSVENYLDARKSMSFEKDIMELKR</sequence>